<sequence>MLKTILTAIILYASTALDLLVILMLLFSKYPGRNARRSIYIGQYIGSLSLIGISLFFAFVLHYVPQKWLLGFLGLIPIAFAIKYLISDEDEAAAVNEKLDQRRNKSLITTVAITTIASCGADNIGLFVPYFVSLRLVALLVTLLIFIICIYLLVTLGEKFAHISFVKIFLASYGNWIMALIYIGIGAMVIWEGGTLQHFSTLF</sequence>
<gene>
    <name evidence="2" type="ORF">ACEN34_12055</name>
</gene>
<feature type="transmembrane region" description="Helical" evidence="1">
    <location>
        <begin position="39"/>
        <end position="62"/>
    </location>
</feature>
<dbReference type="Pfam" id="PF03596">
    <property type="entry name" value="Cad"/>
    <property type="match status" value="1"/>
</dbReference>
<feature type="transmembrane region" description="Helical" evidence="1">
    <location>
        <begin position="6"/>
        <end position="27"/>
    </location>
</feature>
<evidence type="ECO:0000313" key="2">
    <source>
        <dbReference type="EMBL" id="MFL2030339.1"/>
    </source>
</evidence>
<feature type="transmembrane region" description="Helical" evidence="1">
    <location>
        <begin position="168"/>
        <end position="191"/>
    </location>
</feature>
<dbReference type="InterPro" id="IPR004676">
    <property type="entry name" value="Cd-R_transporter"/>
</dbReference>
<proteinExistence type="predicted"/>
<feature type="transmembrane region" description="Helical" evidence="1">
    <location>
        <begin position="136"/>
        <end position="156"/>
    </location>
</feature>
<reference evidence="2 3" key="1">
    <citation type="submission" date="2024-08" db="EMBL/GenBank/DDBJ databases">
        <authorList>
            <person name="Arias E."/>
        </authorList>
    </citation>
    <scope>NUCLEOTIDE SEQUENCE [LARGE SCALE GENOMIC DNA]</scope>
    <source>
        <strain evidence="2 3">FAM 25317</strain>
    </source>
</reference>
<keyword evidence="1" id="KW-1133">Transmembrane helix</keyword>
<keyword evidence="1" id="KW-0812">Transmembrane</keyword>
<protein>
    <submittedName>
        <fullName evidence="2">Cadmium resistance transporter</fullName>
    </submittedName>
</protein>
<feature type="transmembrane region" description="Helical" evidence="1">
    <location>
        <begin position="68"/>
        <end position="86"/>
    </location>
</feature>
<evidence type="ECO:0000256" key="1">
    <source>
        <dbReference type="SAM" id="Phobius"/>
    </source>
</evidence>
<dbReference type="RefSeq" id="WP_407137768.1">
    <property type="nucleotide sequence ID" value="NZ_JBGQPK010000086.1"/>
</dbReference>
<evidence type="ECO:0000313" key="3">
    <source>
        <dbReference type="Proteomes" id="UP001625389"/>
    </source>
</evidence>
<dbReference type="Proteomes" id="UP001625389">
    <property type="component" value="Unassembled WGS sequence"/>
</dbReference>
<organism evidence="2 3">
    <name type="scientific">Loigolactobacillus zhaoyuanensis</name>
    <dbReference type="NCBI Taxonomy" id="2486017"/>
    <lineage>
        <taxon>Bacteria</taxon>
        <taxon>Bacillati</taxon>
        <taxon>Bacillota</taxon>
        <taxon>Bacilli</taxon>
        <taxon>Lactobacillales</taxon>
        <taxon>Lactobacillaceae</taxon>
        <taxon>Loigolactobacillus</taxon>
    </lineage>
</organism>
<name>A0ABW8UES1_9LACO</name>
<comment type="caution">
    <text evidence="2">The sequence shown here is derived from an EMBL/GenBank/DDBJ whole genome shotgun (WGS) entry which is preliminary data.</text>
</comment>
<dbReference type="EMBL" id="JBGQPK010000086">
    <property type="protein sequence ID" value="MFL2030339.1"/>
    <property type="molecule type" value="Genomic_DNA"/>
</dbReference>
<accession>A0ABW8UES1</accession>
<keyword evidence="3" id="KW-1185">Reference proteome</keyword>
<keyword evidence="1" id="KW-0472">Membrane</keyword>
<feature type="transmembrane region" description="Helical" evidence="1">
    <location>
        <begin position="107"/>
        <end position="130"/>
    </location>
</feature>